<evidence type="ECO:0000313" key="7">
    <source>
        <dbReference type="EMBL" id="EEQ96798.1"/>
    </source>
</evidence>
<dbReference type="InterPro" id="IPR050833">
    <property type="entry name" value="Poly_Biosynth_Transport"/>
</dbReference>
<reference evidence="7 8" key="1">
    <citation type="submission" date="2009-05" db="EMBL/GenBank/DDBJ databases">
        <authorList>
            <person name="Setubal J.C."/>
            <person name="Boyle S."/>
            <person name="Crasta O.R."/>
            <person name="Gillespie J.J."/>
            <person name="Kenyon R.W."/>
            <person name="Lu J."/>
            <person name="Mane S."/>
            <person name="Nagrani S."/>
            <person name="Shallom J.M."/>
            <person name="Shallom S."/>
            <person name="Shukla M."/>
            <person name="Snyder E.E."/>
            <person name="Sobral B.W."/>
            <person name="Wattam A.R."/>
            <person name="Will R."/>
            <person name="Williams K."/>
            <person name="Yoo H."/>
            <person name="Munk C."/>
            <person name="Tapia R."/>
            <person name="Green L."/>
            <person name="Rogers Y."/>
            <person name="Detter J.C."/>
            <person name="Bruce D."/>
            <person name="Brettin T.S."/>
            <person name="Tsolis R."/>
        </authorList>
    </citation>
    <scope>NUCLEOTIDE SEQUENCE [LARGE SCALE GENOMIC DNA]</scope>
    <source>
        <strain evidence="7 8">LMG 3301</strain>
    </source>
</reference>
<keyword evidence="2" id="KW-1003">Cell membrane</keyword>
<feature type="transmembrane region" description="Helical" evidence="6">
    <location>
        <begin position="398"/>
        <end position="418"/>
    </location>
</feature>
<dbReference type="PANTHER" id="PTHR30250">
    <property type="entry name" value="PST FAMILY PREDICTED COLANIC ACID TRANSPORTER"/>
    <property type="match status" value="1"/>
</dbReference>
<comment type="caution">
    <text evidence="7">The sequence shown here is derived from an EMBL/GenBank/DDBJ whole genome shotgun (WGS) entry which is preliminary data.</text>
</comment>
<accession>C4WJ90</accession>
<dbReference type="HOGENOM" id="CLU_022017_5_4_5"/>
<sequence>MNSSDLRKIRLFLFLFIKKSCLRFPCASQAAKHRREKPACPAHNKQARRDLQRQGWQIVRFSAAETASRFLPGRIAARLRPVTERLDAVLTDSGPQASAQRSSLVAFSVRVASAGIALVSQVILARWMGEFEYGVFVLVWLAMIIMGDLACFGLHTTIIRFVPEYVQRQSFGLVQGIIATGRVFAFTAATLIALLGTILLLLLKDHVASYYLVPFILGFICLPMIALGNMLDGIARSRTWVMMALTPSYIVRPILVLLFMVIAHRAGLPSTATTALALSIAATWITTIGQLLTVDRSLKNDIPAAANEQHFGEWIKVSLPIFLVEGFFFLLINVDVLMVGHALDPEHVAIYFAATKIMALAHFVYFAVKASVAQRYSDLLHSGDRAAFASFAEASVRWTFWPTLFLGIIILMMGYPLLRLFGPAFTAGYPLLFILIIGVIARASVGPAESLLNMSGKQNICALLYAATLAVNVILNLVLIPQFGLTGAAVSTAIAMLMEAALLSTAVSRTLHITMFILIPRDRAKTSEGTS</sequence>
<feature type="transmembrane region" description="Helical" evidence="6">
    <location>
        <begin position="104"/>
        <end position="127"/>
    </location>
</feature>
<evidence type="ECO:0000256" key="5">
    <source>
        <dbReference type="ARBA" id="ARBA00023136"/>
    </source>
</evidence>
<evidence type="ECO:0000256" key="4">
    <source>
        <dbReference type="ARBA" id="ARBA00022989"/>
    </source>
</evidence>
<feature type="transmembrane region" description="Helical" evidence="6">
    <location>
        <begin position="240"/>
        <end position="263"/>
    </location>
</feature>
<keyword evidence="5 6" id="KW-0472">Membrane</keyword>
<evidence type="ECO:0000256" key="3">
    <source>
        <dbReference type="ARBA" id="ARBA00022692"/>
    </source>
</evidence>
<evidence type="ECO:0000313" key="8">
    <source>
        <dbReference type="Proteomes" id="UP000004386"/>
    </source>
</evidence>
<dbReference type="Proteomes" id="UP000004386">
    <property type="component" value="Unassembled WGS sequence"/>
</dbReference>
<feature type="transmembrane region" description="Helical" evidence="6">
    <location>
        <begin position="462"/>
        <end position="480"/>
    </location>
</feature>
<comment type="subcellular location">
    <subcellularLocation>
        <location evidence="1">Cell membrane</location>
        <topology evidence="1">Multi-pass membrane protein</topology>
    </subcellularLocation>
</comment>
<dbReference type="EMBL" id="ACQA01000001">
    <property type="protein sequence ID" value="EEQ96798.1"/>
    <property type="molecule type" value="Genomic_DNA"/>
</dbReference>
<feature type="transmembrane region" description="Helical" evidence="6">
    <location>
        <begin position="209"/>
        <end position="228"/>
    </location>
</feature>
<keyword evidence="4 6" id="KW-1133">Transmembrane helix</keyword>
<feature type="transmembrane region" description="Helical" evidence="6">
    <location>
        <begin position="314"/>
        <end position="336"/>
    </location>
</feature>
<keyword evidence="3 6" id="KW-0812">Transmembrane</keyword>
<proteinExistence type="predicted"/>
<feature type="transmembrane region" description="Helical" evidence="6">
    <location>
        <begin position="424"/>
        <end position="441"/>
    </location>
</feature>
<name>C4WJ90_9HYPH</name>
<evidence type="ECO:0000256" key="6">
    <source>
        <dbReference type="SAM" id="Phobius"/>
    </source>
</evidence>
<feature type="transmembrane region" description="Helical" evidence="6">
    <location>
        <begin position="183"/>
        <end position="203"/>
    </location>
</feature>
<protein>
    <submittedName>
        <fullName evidence="7">Polysaccharide biosynthesis protein</fullName>
    </submittedName>
</protein>
<organism evidence="7 8">
    <name type="scientific">Brucella intermedia LMG 3301</name>
    <dbReference type="NCBI Taxonomy" id="641118"/>
    <lineage>
        <taxon>Bacteria</taxon>
        <taxon>Pseudomonadati</taxon>
        <taxon>Pseudomonadota</taxon>
        <taxon>Alphaproteobacteria</taxon>
        <taxon>Hyphomicrobiales</taxon>
        <taxon>Brucellaceae</taxon>
        <taxon>Brucella/Ochrobactrum group</taxon>
        <taxon>Brucella</taxon>
    </lineage>
</organism>
<evidence type="ECO:0000256" key="1">
    <source>
        <dbReference type="ARBA" id="ARBA00004651"/>
    </source>
</evidence>
<feature type="transmembrane region" description="Helical" evidence="6">
    <location>
        <begin position="275"/>
        <end position="294"/>
    </location>
</feature>
<feature type="transmembrane region" description="Helical" evidence="6">
    <location>
        <begin position="348"/>
        <end position="368"/>
    </location>
</feature>
<dbReference type="AlphaFoldDB" id="C4WJ90"/>
<gene>
    <name evidence="7" type="ORF">OINT_1002264</name>
</gene>
<evidence type="ECO:0000256" key="2">
    <source>
        <dbReference type="ARBA" id="ARBA00022475"/>
    </source>
</evidence>
<dbReference type="PANTHER" id="PTHR30250:SF11">
    <property type="entry name" value="O-ANTIGEN TRANSPORTER-RELATED"/>
    <property type="match status" value="1"/>
</dbReference>
<dbReference type="InterPro" id="IPR002797">
    <property type="entry name" value="Polysacc_synth"/>
</dbReference>
<dbReference type="Pfam" id="PF01943">
    <property type="entry name" value="Polysacc_synt"/>
    <property type="match status" value="1"/>
</dbReference>
<dbReference type="GO" id="GO:0005886">
    <property type="term" value="C:plasma membrane"/>
    <property type="evidence" value="ECO:0007669"/>
    <property type="project" value="UniProtKB-SubCell"/>
</dbReference>
<feature type="transmembrane region" description="Helical" evidence="6">
    <location>
        <begin position="133"/>
        <end position="162"/>
    </location>
</feature>